<accession>A0A7J6WDV1</accession>
<keyword evidence="7" id="KW-1185">Reference proteome</keyword>
<dbReference type="OrthoDB" id="10020961at2759"/>
<dbReference type="InterPro" id="IPR011992">
    <property type="entry name" value="EF-hand-dom_pair"/>
</dbReference>
<protein>
    <submittedName>
        <fullName evidence="6">Mitochondrial rho gtpase</fullName>
    </submittedName>
</protein>
<keyword evidence="3" id="KW-0677">Repeat</keyword>
<dbReference type="GO" id="GO:0046872">
    <property type="term" value="F:metal ion binding"/>
    <property type="evidence" value="ECO:0007669"/>
    <property type="project" value="UniProtKB-KW"/>
</dbReference>
<organism evidence="6 7">
    <name type="scientific">Thalictrum thalictroides</name>
    <name type="common">Rue-anemone</name>
    <name type="synonym">Anemone thalictroides</name>
    <dbReference type="NCBI Taxonomy" id="46969"/>
    <lineage>
        <taxon>Eukaryota</taxon>
        <taxon>Viridiplantae</taxon>
        <taxon>Streptophyta</taxon>
        <taxon>Embryophyta</taxon>
        <taxon>Tracheophyta</taxon>
        <taxon>Spermatophyta</taxon>
        <taxon>Magnoliopsida</taxon>
        <taxon>Ranunculales</taxon>
        <taxon>Ranunculaceae</taxon>
        <taxon>Thalictroideae</taxon>
        <taxon>Thalictrum</taxon>
    </lineage>
</organism>
<dbReference type="InterPro" id="IPR052266">
    <property type="entry name" value="Miro-EF-hand_domain"/>
</dbReference>
<dbReference type="Proteomes" id="UP000554482">
    <property type="component" value="Unassembled WGS sequence"/>
</dbReference>
<keyword evidence="2" id="KW-0479">Metal-binding</keyword>
<dbReference type="InterPro" id="IPR018247">
    <property type="entry name" value="EF_Hand_1_Ca_BS"/>
</dbReference>
<name>A0A7J6WDV1_THATH</name>
<dbReference type="GO" id="GO:0016020">
    <property type="term" value="C:membrane"/>
    <property type="evidence" value="ECO:0007669"/>
    <property type="project" value="UniProtKB-SubCell"/>
</dbReference>
<keyword evidence="5" id="KW-0472">Membrane</keyword>
<dbReference type="AlphaFoldDB" id="A0A7J6WDV1"/>
<evidence type="ECO:0000256" key="1">
    <source>
        <dbReference type="ARBA" id="ARBA00004370"/>
    </source>
</evidence>
<dbReference type="PANTHER" id="PTHR46819:SF1">
    <property type="entry name" value="EF-HAND CALCIUM-BINDING DOMAIN-CONTAINING PROTEIN 7"/>
    <property type="match status" value="1"/>
</dbReference>
<dbReference type="EMBL" id="JABWDY010017055">
    <property type="protein sequence ID" value="KAF5195626.1"/>
    <property type="molecule type" value="Genomic_DNA"/>
</dbReference>
<evidence type="ECO:0000256" key="5">
    <source>
        <dbReference type="ARBA" id="ARBA00023136"/>
    </source>
</evidence>
<evidence type="ECO:0000313" key="7">
    <source>
        <dbReference type="Proteomes" id="UP000554482"/>
    </source>
</evidence>
<reference evidence="6 7" key="1">
    <citation type="submission" date="2020-06" db="EMBL/GenBank/DDBJ databases">
        <title>Transcriptomic and genomic resources for Thalictrum thalictroides and T. hernandezii: Facilitating candidate gene discovery in an emerging model plant lineage.</title>
        <authorList>
            <person name="Arias T."/>
            <person name="Riano-Pachon D.M."/>
            <person name="Di Stilio V.S."/>
        </authorList>
    </citation>
    <scope>NUCLEOTIDE SEQUENCE [LARGE SCALE GENOMIC DNA]</scope>
    <source>
        <strain evidence="7">cv. WT478/WT964</strain>
        <tissue evidence="6">Leaves</tissue>
    </source>
</reference>
<comment type="caution">
    <text evidence="6">The sequence shown here is derived from an EMBL/GenBank/DDBJ whole genome shotgun (WGS) entry which is preliminary data.</text>
</comment>
<comment type="subcellular location">
    <subcellularLocation>
        <location evidence="1">Membrane</location>
    </subcellularLocation>
</comment>
<evidence type="ECO:0000313" key="6">
    <source>
        <dbReference type="EMBL" id="KAF5195626.1"/>
    </source>
</evidence>
<dbReference type="Gene3D" id="1.10.238.10">
    <property type="entry name" value="EF-hand"/>
    <property type="match status" value="1"/>
</dbReference>
<dbReference type="PROSITE" id="PS00018">
    <property type="entry name" value="EF_HAND_1"/>
    <property type="match status" value="1"/>
</dbReference>
<proteinExistence type="predicted"/>
<gene>
    <name evidence="6" type="ORF">FRX31_014787</name>
</gene>
<evidence type="ECO:0000256" key="3">
    <source>
        <dbReference type="ARBA" id="ARBA00022737"/>
    </source>
</evidence>
<dbReference type="PANTHER" id="PTHR46819">
    <property type="entry name" value="EF-HAND CALCIUM-BINDING DOMAIN-CONTAINING PROTEIN 7"/>
    <property type="match status" value="1"/>
</dbReference>
<evidence type="ECO:0000256" key="4">
    <source>
        <dbReference type="ARBA" id="ARBA00022837"/>
    </source>
</evidence>
<sequence>VYYVLADLSNTPWKVSEVFYYAQRAVLYPIDPLFDLETQTLKPRCVMALKHIFNISDQDQDGSLSDAELNDYQVKCFDAPL</sequence>
<dbReference type="SUPFAM" id="SSF47473">
    <property type="entry name" value="EF-hand"/>
    <property type="match status" value="1"/>
</dbReference>
<evidence type="ECO:0000256" key="2">
    <source>
        <dbReference type="ARBA" id="ARBA00022723"/>
    </source>
</evidence>
<keyword evidence="4" id="KW-0106">Calcium</keyword>
<feature type="non-terminal residue" evidence="6">
    <location>
        <position position="1"/>
    </location>
</feature>